<reference evidence="3" key="2">
    <citation type="submission" date="2021-08" db="EMBL/GenBank/DDBJ databases">
        <authorList>
            <person name="Gostincar C."/>
            <person name="Sun X."/>
            <person name="Song Z."/>
            <person name="Gunde-Cimerman N."/>
        </authorList>
    </citation>
    <scope>NUCLEOTIDE SEQUENCE</scope>
    <source>
        <strain evidence="3">EXF-9298</strain>
    </source>
</reference>
<feature type="region of interest" description="Disordered" evidence="1">
    <location>
        <begin position="82"/>
        <end position="119"/>
    </location>
</feature>
<feature type="region of interest" description="Disordered" evidence="1">
    <location>
        <begin position="626"/>
        <end position="682"/>
    </location>
</feature>
<organism evidence="3 4">
    <name type="scientific">Aureobasidium melanogenum</name>
    <name type="common">Aureobasidium pullulans var. melanogenum</name>
    <dbReference type="NCBI Taxonomy" id="46634"/>
    <lineage>
        <taxon>Eukaryota</taxon>
        <taxon>Fungi</taxon>
        <taxon>Dikarya</taxon>
        <taxon>Ascomycota</taxon>
        <taxon>Pezizomycotina</taxon>
        <taxon>Dothideomycetes</taxon>
        <taxon>Dothideomycetidae</taxon>
        <taxon>Dothideales</taxon>
        <taxon>Saccotheciaceae</taxon>
        <taxon>Aureobasidium</taxon>
    </lineage>
</organism>
<feature type="compositionally biased region" description="Basic and acidic residues" evidence="1">
    <location>
        <begin position="664"/>
        <end position="676"/>
    </location>
</feature>
<feature type="compositionally biased region" description="Polar residues" evidence="1">
    <location>
        <begin position="106"/>
        <end position="119"/>
    </location>
</feature>
<feature type="compositionally biased region" description="Low complexity" evidence="1">
    <location>
        <begin position="90"/>
        <end position="99"/>
    </location>
</feature>
<dbReference type="EMBL" id="JAHFXS010000004">
    <property type="protein sequence ID" value="KAG9991211.1"/>
    <property type="molecule type" value="Genomic_DNA"/>
</dbReference>
<name>A0A9P8G548_AURME</name>
<feature type="non-terminal residue" evidence="3">
    <location>
        <position position="1"/>
    </location>
</feature>
<accession>A0A9P8G548</accession>
<evidence type="ECO:0000256" key="2">
    <source>
        <dbReference type="SAM" id="SignalP"/>
    </source>
</evidence>
<evidence type="ECO:0000313" key="4">
    <source>
        <dbReference type="Proteomes" id="UP000729357"/>
    </source>
</evidence>
<keyword evidence="4" id="KW-1185">Reference proteome</keyword>
<reference evidence="3" key="1">
    <citation type="journal article" date="2021" name="J Fungi (Basel)">
        <title>Virulence traits and population genomics of the black yeast Aureobasidium melanogenum.</title>
        <authorList>
            <person name="Cernosa A."/>
            <person name="Sun X."/>
            <person name="Gostincar C."/>
            <person name="Fang C."/>
            <person name="Gunde-Cimerman N."/>
            <person name="Song Z."/>
        </authorList>
    </citation>
    <scope>NUCLEOTIDE SEQUENCE</scope>
    <source>
        <strain evidence="3">EXF-9298</strain>
    </source>
</reference>
<feature type="region of interest" description="Disordered" evidence="1">
    <location>
        <begin position="263"/>
        <end position="283"/>
    </location>
</feature>
<evidence type="ECO:0000313" key="3">
    <source>
        <dbReference type="EMBL" id="KAG9991211.1"/>
    </source>
</evidence>
<keyword evidence="2" id="KW-0732">Signal</keyword>
<proteinExistence type="predicted"/>
<comment type="caution">
    <text evidence="3">The sequence shown here is derived from an EMBL/GenBank/DDBJ whole genome shotgun (WGS) entry which is preliminary data.</text>
</comment>
<gene>
    <name evidence="3" type="ORF">KCU98_g553</name>
</gene>
<feature type="compositionally biased region" description="Polar residues" evidence="1">
    <location>
        <begin position="626"/>
        <end position="636"/>
    </location>
</feature>
<dbReference type="Proteomes" id="UP000729357">
    <property type="component" value="Unassembled WGS sequence"/>
</dbReference>
<feature type="signal peptide" evidence="2">
    <location>
        <begin position="1"/>
        <end position="18"/>
    </location>
</feature>
<evidence type="ECO:0000256" key="1">
    <source>
        <dbReference type="SAM" id="MobiDB-lite"/>
    </source>
</evidence>
<feature type="chain" id="PRO_5040512236" evidence="2">
    <location>
        <begin position="19"/>
        <end position="682"/>
    </location>
</feature>
<feature type="region of interest" description="Disordered" evidence="1">
    <location>
        <begin position="299"/>
        <end position="332"/>
    </location>
</feature>
<sequence length="682" mass="76922">MLPQALLFFSVIILRCSAHVVSPHNRNTNTVTSTDLSTEIETMHETLTLSTTSLHSASATDRTTITSSDLTKHTQTVIHSACSPQPLLKTQSQPSTSTRPTKETVTELSVSTATVQPPQTKTKIEEVAAPKPTCCDFSGVQGGPYIKDLPESPVDITCLHPRFRQGFRRHIDPTYNNRRFCAMPTAMLHDFFTKVFNAACYRGEIPEKDQYEIAAENEMHIKCFSGFMENLCGFHIITNTDLEIDSICGKDCIAPPGNADQEPLIFSGRNASPTPSDTASVASFDSGLGPSLFDTDGNDNFEVNYYSDDSDSDSSSTTEDANPPGEQESLCTRQDCAARVAEQMARIRALEEFMQLRARDNTAESSGTSQQRQPKCVHEQIRVLEERETEIRELLAEGRRQKEVMSKREAEMDERIVDVGRILDQVQQKEDSLSRTHEAITIRMKALDKKLELVRKEETDLVKRKKELHLRQEAIGQQTEKLENSQETFKKQSAMLSNLLRQQHETKTALDRAKETLEAHEKSVVKRDVAVAQREVAVAKREYIMVQREKALLEHEQAVHRFVAQHQQSEAEFKQRMQYLMQQSLQNTVANMPLEENKDASESADEVFTLFHPTAQKEHLLIHQQESVSEEVTSASHAPEATTPQPAPYTEAPVPSSMIPPVRQRRELYGRSDSRLARRIRN</sequence>
<dbReference type="AlphaFoldDB" id="A0A9P8G548"/>
<protein>
    <submittedName>
        <fullName evidence="3">Uncharacterized protein</fullName>
    </submittedName>
</protein>
<feature type="compositionally biased region" description="Polar residues" evidence="1">
    <location>
        <begin position="269"/>
        <end position="283"/>
    </location>
</feature>